<sequence length="70" mass="7831">MLLRKITVMLPIVLLAGSTWAHSPITTTKKSQAKHYAHKISTSTKHALDKTKAKIKTKHTHYKKKKAIAA</sequence>
<feature type="chain" id="PRO_5047151300" description="Acid-shock protein" evidence="2">
    <location>
        <begin position="22"/>
        <end position="70"/>
    </location>
</feature>
<reference evidence="3 4" key="1">
    <citation type="submission" date="2016-08" db="EMBL/GenBank/DDBJ databases">
        <title>Draft genome sequence of Candidatus Piscirickettsia litoralis, from seawater.</title>
        <authorList>
            <person name="Wan X."/>
            <person name="Lee A.J."/>
            <person name="Hou S."/>
            <person name="Donachie S.P."/>
        </authorList>
    </citation>
    <scope>NUCLEOTIDE SEQUENCE [LARGE SCALE GENOMIC DNA]</scope>
    <source>
        <strain evidence="3 4">Y2</strain>
    </source>
</reference>
<evidence type="ECO:0000313" key="4">
    <source>
        <dbReference type="Proteomes" id="UP000094329"/>
    </source>
</evidence>
<dbReference type="RefSeq" id="WP_069312736.1">
    <property type="nucleotide sequence ID" value="NZ_MDTU01000001.1"/>
</dbReference>
<keyword evidence="2" id="KW-0732">Signal</keyword>
<dbReference type="Proteomes" id="UP000094329">
    <property type="component" value="Unassembled WGS sequence"/>
</dbReference>
<name>A0ABX3A669_9GAMM</name>
<feature type="region of interest" description="Disordered" evidence="1">
    <location>
        <begin position="37"/>
        <end position="61"/>
    </location>
</feature>
<evidence type="ECO:0000313" key="3">
    <source>
        <dbReference type="EMBL" id="ODN42940.1"/>
    </source>
</evidence>
<evidence type="ECO:0000256" key="2">
    <source>
        <dbReference type="SAM" id="SignalP"/>
    </source>
</evidence>
<evidence type="ECO:0000256" key="1">
    <source>
        <dbReference type="SAM" id="MobiDB-lite"/>
    </source>
</evidence>
<comment type="caution">
    <text evidence="3">The sequence shown here is derived from an EMBL/GenBank/DDBJ whole genome shotgun (WGS) entry which is preliminary data.</text>
</comment>
<organism evidence="3 4">
    <name type="scientific">Piscirickettsia litoralis</name>
    <dbReference type="NCBI Taxonomy" id="1891921"/>
    <lineage>
        <taxon>Bacteria</taxon>
        <taxon>Pseudomonadati</taxon>
        <taxon>Pseudomonadota</taxon>
        <taxon>Gammaproteobacteria</taxon>
        <taxon>Thiotrichales</taxon>
        <taxon>Piscirickettsiaceae</taxon>
        <taxon>Piscirickettsia</taxon>
    </lineage>
</organism>
<gene>
    <name evidence="3" type="ORF">BGC07_08410</name>
</gene>
<protein>
    <recommendedName>
        <fullName evidence="5">Acid-shock protein</fullName>
    </recommendedName>
</protein>
<evidence type="ECO:0008006" key="5">
    <source>
        <dbReference type="Google" id="ProtNLM"/>
    </source>
</evidence>
<proteinExistence type="predicted"/>
<feature type="signal peptide" evidence="2">
    <location>
        <begin position="1"/>
        <end position="21"/>
    </location>
</feature>
<accession>A0ABX3A669</accession>
<dbReference type="EMBL" id="MDTU01000001">
    <property type="protein sequence ID" value="ODN42940.1"/>
    <property type="molecule type" value="Genomic_DNA"/>
</dbReference>
<keyword evidence="4" id="KW-1185">Reference proteome</keyword>